<dbReference type="InterPro" id="IPR002068">
    <property type="entry name" value="A-crystallin/Hsp20_dom"/>
</dbReference>
<dbReference type="InterPro" id="IPR031107">
    <property type="entry name" value="Small_HSP"/>
</dbReference>
<dbReference type="PROSITE" id="PS01031">
    <property type="entry name" value="SHSP"/>
    <property type="match status" value="1"/>
</dbReference>
<evidence type="ECO:0000313" key="5">
    <source>
        <dbReference type="Proteomes" id="UP000694001"/>
    </source>
</evidence>
<proteinExistence type="inferred from homology"/>
<feature type="domain" description="SHSP" evidence="3">
    <location>
        <begin position="40"/>
        <end position="154"/>
    </location>
</feature>
<protein>
    <submittedName>
        <fullName evidence="4">Hsp20/alpha crystallin family protein</fullName>
    </submittedName>
</protein>
<accession>A0A975YJZ5</accession>
<comment type="similarity">
    <text evidence="1 2">Belongs to the small heat shock protein (HSP20) family.</text>
</comment>
<evidence type="ECO:0000256" key="2">
    <source>
        <dbReference type="RuleBase" id="RU003616"/>
    </source>
</evidence>
<gene>
    <name evidence="4" type="ORF">KO353_01525</name>
</gene>
<dbReference type="EMBL" id="CP076448">
    <property type="protein sequence ID" value="QXM24968.1"/>
    <property type="molecule type" value="Genomic_DNA"/>
</dbReference>
<evidence type="ECO:0000256" key="1">
    <source>
        <dbReference type="PROSITE-ProRule" id="PRU00285"/>
    </source>
</evidence>
<organism evidence="4 5">
    <name type="scientific">Elioraea tepida</name>
    <dbReference type="NCBI Taxonomy" id="2843330"/>
    <lineage>
        <taxon>Bacteria</taxon>
        <taxon>Pseudomonadati</taxon>
        <taxon>Pseudomonadota</taxon>
        <taxon>Alphaproteobacteria</taxon>
        <taxon>Acetobacterales</taxon>
        <taxon>Elioraeaceae</taxon>
        <taxon>Elioraea</taxon>
    </lineage>
</organism>
<keyword evidence="5" id="KW-1185">Reference proteome</keyword>
<evidence type="ECO:0000259" key="3">
    <source>
        <dbReference type="PROSITE" id="PS01031"/>
    </source>
</evidence>
<dbReference type="Proteomes" id="UP000694001">
    <property type="component" value="Chromosome"/>
</dbReference>
<evidence type="ECO:0000313" key="4">
    <source>
        <dbReference type="EMBL" id="QXM24968.1"/>
    </source>
</evidence>
<dbReference type="Pfam" id="PF00011">
    <property type="entry name" value="HSP20"/>
    <property type="match status" value="1"/>
</dbReference>
<dbReference type="KEGG" id="elio:KO353_01525"/>
<dbReference type="PANTHER" id="PTHR11527">
    <property type="entry name" value="HEAT-SHOCK PROTEIN 20 FAMILY MEMBER"/>
    <property type="match status" value="1"/>
</dbReference>
<reference evidence="4" key="1">
    <citation type="submission" date="2021-06" db="EMBL/GenBank/DDBJ databases">
        <title>Elioraea tepida, sp. nov., a moderately thermophilic aerobic anoxygenic phototrophic bacterium isolated from an alkaline siliceous hot spring mat community in Yellowstone National Park, WY, USA.</title>
        <authorList>
            <person name="Saini M.K."/>
            <person name="Yoshida S."/>
            <person name="Sebastian A."/>
            <person name="Hirose S."/>
            <person name="Hara E."/>
            <person name="Tamaki H."/>
            <person name="Soulier N.T."/>
            <person name="Albert I."/>
            <person name="Hanada S."/>
            <person name="Bryant D.A."/>
            <person name="Tank M."/>
        </authorList>
    </citation>
    <scope>NUCLEOTIDE SEQUENCE</scope>
    <source>
        <strain evidence="4">MS-P2</strain>
    </source>
</reference>
<name>A0A975YJZ5_9PROT</name>
<dbReference type="CDD" id="cd06464">
    <property type="entry name" value="ACD_sHsps-like"/>
    <property type="match status" value="1"/>
</dbReference>
<dbReference type="AlphaFoldDB" id="A0A975YJZ5"/>
<sequence>MALLPSLFGNQSVLDRMFDDLRRLQQQFEQAIGSGLPTPVFKADWRPAIDVKETAEGLTVTAELPGLTEQDVELSLEDDVLTIKGEKKAETTREEKGVHIQERSYGSFARSLQLPFAPKADAVQATFSKGVLTITLPRPPEAPKPSSRIEIKSG</sequence>
<dbReference type="RefSeq" id="WP_218286025.1">
    <property type="nucleotide sequence ID" value="NZ_CP076448.1"/>
</dbReference>